<dbReference type="GO" id="GO:0015074">
    <property type="term" value="P:DNA integration"/>
    <property type="evidence" value="ECO:0007669"/>
    <property type="project" value="InterPro"/>
</dbReference>
<dbReference type="HOGENOM" id="CLU_027562_17_5_11"/>
<dbReference type="OrthoDB" id="1822491at2"/>
<dbReference type="PANTHER" id="PTHR30349:SF64">
    <property type="entry name" value="PROPHAGE INTEGRASE INTD-RELATED"/>
    <property type="match status" value="1"/>
</dbReference>
<gene>
    <name evidence="7" type="ORF">HMPREF0058_0763</name>
</gene>
<evidence type="ECO:0000313" key="8">
    <source>
        <dbReference type="Proteomes" id="UP000004778"/>
    </source>
</evidence>
<dbReference type="PANTHER" id="PTHR30349">
    <property type="entry name" value="PHAGE INTEGRASE-RELATED"/>
    <property type="match status" value="1"/>
</dbReference>
<sequence length="437" mass="46988">MSDPVATVVATGEGQPLLCSKENTVAITPKPRRLKSGQVVWDVQFRPTPGSSPTREVFDTLPAAKQFVTLIDRVGGAAARAARDMATMSGTSVPTLNTAIDQHLDELRASVTAGTIRRYQQIANTRLRPTLGDLPCDLITRPVVTQWLAKQRETPVQRGRTKGSTPSYKTLRGAQALLSSVLEHQVRAGTIPTNVARGLKLPRDGIVRDKVFLTPTQFATLLDCVPDAHKPLVSTLYGLGLRFGEATALTPADLDLDAAQPVVRVTKAWKEGKKGSYLGSPKTRRSIRTVTVPPSLIPILREQARKKKPGALLFPNAYGEQITSGAFHARVWQPAVAASGLDPAPRVHDLRHSHASALIAAGIPLPVIQRRLGHESIQTTVDVYGHLAPEAYAGAASAIDLSLTQALPKVESEAAPDEIVGEVLEERQIEAPDVAQQ</sequence>
<dbReference type="PROSITE" id="PS51900">
    <property type="entry name" value="CB"/>
    <property type="match status" value="1"/>
</dbReference>
<keyword evidence="3" id="KW-0233">DNA recombination</keyword>
<evidence type="ECO:0000256" key="2">
    <source>
        <dbReference type="ARBA" id="ARBA00023125"/>
    </source>
</evidence>
<dbReference type="CDD" id="cd01189">
    <property type="entry name" value="INT_ICEBs1_C_like"/>
    <property type="match status" value="1"/>
</dbReference>
<comment type="caution">
    <text evidence="7">The sequence shown here is derived from an EMBL/GenBank/DDBJ whole genome shotgun (WGS) entry which is preliminary data.</text>
</comment>
<keyword evidence="2 4" id="KW-0238">DNA-binding</keyword>
<dbReference type="GO" id="GO:0003677">
    <property type="term" value="F:DNA binding"/>
    <property type="evidence" value="ECO:0007669"/>
    <property type="project" value="UniProtKB-UniRule"/>
</dbReference>
<dbReference type="InterPro" id="IPR011010">
    <property type="entry name" value="DNA_brk_join_enz"/>
</dbReference>
<accession>C0W4G9</accession>
<feature type="domain" description="Tyr recombinase" evidence="5">
    <location>
        <begin position="208"/>
        <end position="397"/>
    </location>
</feature>
<dbReference type="InterPro" id="IPR050090">
    <property type="entry name" value="Tyrosine_recombinase_XerCD"/>
</dbReference>
<dbReference type="Gene3D" id="1.10.443.10">
    <property type="entry name" value="Intergrase catalytic core"/>
    <property type="match status" value="1"/>
</dbReference>
<comment type="similarity">
    <text evidence="1">Belongs to the 'phage' integrase family.</text>
</comment>
<evidence type="ECO:0000259" key="6">
    <source>
        <dbReference type="PROSITE" id="PS51900"/>
    </source>
</evidence>
<proteinExistence type="inferred from homology"/>
<evidence type="ECO:0000259" key="5">
    <source>
        <dbReference type="PROSITE" id="PS51898"/>
    </source>
</evidence>
<dbReference type="InterPro" id="IPR002104">
    <property type="entry name" value="Integrase_catalytic"/>
</dbReference>
<dbReference type="AlphaFoldDB" id="C0W4G9"/>
<dbReference type="SUPFAM" id="SSF56349">
    <property type="entry name" value="DNA breaking-rejoining enzymes"/>
    <property type="match status" value="1"/>
</dbReference>
<dbReference type="Proteomes" id="UP000004778">
    <property type="component" value="Unassembled WGS sequence"/>
</dbReference>
<dbReference type="GO" id="GO:0006310">
    <property type="term" value="P:DNA recombination"/>
    <property type="evidence" value="ECO:0007669"/>
    <property type="project" value="UniProtKB-KW"/>
</dbReference>
<evidence type="ECO:0000256" key="1">
    <source>
        <dbReference type="ARBA" id="ARBA00008857"/>
    </source>
</evidence>
<dbReference type="PROSITE" id="PS51898">
    <property type="entry name" value="TYR_RECOMBINASE"/>
    <property type="match status" value="1"/>
</dbReference>
<organism evidence="7 8">
    <name type="scientific">Actinomyces urogenitalis DSM 15434</name>
    <dbReference type="NCBI Taxonomy" id="525246"/>
    <lineage>
        <taxon>Bacteria</taxon>
        <taxon>Bacillati</taxon>
        <taxon>Actinomycetota</taxon>
        <taxon>Actinomycetes</taxon>
        <taxon>Actinomycetales</taxon>
        <taxon>Actinomycetaceae</taxon>
        <taxon>Actinomyces</taxon>
    </lineage>
</organism>
<feature type="domain" description="Core-binding (CB)" evidence="6">
    <location>
        <begin position="94"/>
        <end position="186"/>
    </location>
</feature>
<keyword evidence="8" id="KW-1185">Reference proteome</keyword>
<dbReference type="InterPro" id="IPR044068">
    <property type="entry name" value="CB"/>
</dbReference>
<dbReference type="InterPro" id="IPR010998">
    <property type="entry name" value="Integrase_recombinase_N"/>
</dbReference>
<dbReference type="InterPro" id="IPR013762">
    <property type="entry name" value="Integrase-like_cat_sf"/>
</dbReference>
<dbReference type="EMBL" id="ACFH01000051">
    <property type="protein sequence ID" value="EEH66397.1"/>
    <property type="molecule type" value="Genomic_DNA"/>
</dbReference>
<evidence type="ECO:0000256" key="4">
    <source>
        <dbReference type="PROSITE-ProRule" id="PRU01248"/>
    </source>
</evidence>
<dbReference type="eggNOG" id="COG0582">
    <property type="taxonomic scope" value="Bacteria"/>
</dbReference>
<dbReference type="Gene3D" id="1.10.150.130">
    <property type="match status" value="1"/>
</dbReference>
<dbReference type="Pfam" id="PF00589">
    <property type="entry name" value="Phage_integrase"/>
    <property type="match status" value="1"/>
</dbReference>
<evidence type="ECO:0000313" key="7">
    <source>
        <dbReference type="EMBL" id="EEH66397.1"/>
    </source>
</evidence>
<reference evidence="7 8" key="1">
    <citation type="submission" date="2009-01" db="EMBL/GenBank/DDBJ databases">
        <authorList>
            <person name="Qin X."/>
            <person name="Bachman B."/>
            <person name="Battles P."/>
            <person name="Bell A."/>
            <person name="Bess C."/>
            <person name="Bickham C."/>
            <person name="Chaboub L."/>
            <person name="Chen D."/>
            <person name="Coyle M."/>
            <person name="Deiros D.R."/>
            <person name="Dinh H."/>
            <person name="Forbes L."/>
            <person name="Fowler G."/>
            <person name="Francisco L."/>
            <person name="Fu Q."/>
            <person name="Gubbala S."/>
            <person name="Hale W."/>
            <person name="Han Y."/>
            <person name="Hemphill L."/>
            <person name="Highlander S.K."/>
            <person name="Hirani K."/>
            <person name="Hogues M."/>
            <person name="Jackson L."/>
            <person name="Jakkamsetti A."/>
            <person name="Javaid M."/>
            <person name="Jiang H."/>
            <person name="Korchina V."/>
            <person name="Kovar C."/>
            <person name="Lara F."/>
            <person name="Lee S."/>
            <person name="Mata R."/>
            <person name="Mathew T."/>
            <person name="Moen C."/>
            <person name="Morales K."/>
            <person name="Munidasa M."/>
            <person name="Nazareth L."/>
            <person name="Ngo R."/>
            <person name="Nguyen L."/>
            <person name="Okwuonu G."/>
            <person name="Ongeri F."/>
            <person name="Patil S."/>
            <person name="Petrosino J."/>
            <person name="Pham C."/>
            <person name="Pham P."/>
            <person name="Pu L.-L."/>
            <person name="Puazo M."/>
            <person name="Raj R."/>
            <person name="Reid J."/>
            <person name="Rouhana J."/>
            <person name="Saada N."/>
            <person name="Shang Y."/>
            <person name="Simmons D."/>
            <person name="Thornton R."/>
            <person name="Warren J."/>
            <person name="Weissenberger G."/>
            <person name="Zhang J."/>
            <person name="Zhang L."/>
            <person name="Zhou C."/>
            <person name="Zhu D."/>
            <person name="Muzny D."/>
            <person name="Worley K."/>
            <person name="Gibbs R."/>
        </authorList>
    </citation>
    <scope>NUCLEOTIDE SEQUENCE [LARGE SCALE GENOMIC DNA]</scope>
    <source>
        <strain evidence="7 8">DSM 15434</strain>
    </source>
</reference>
<protein>
    <submittedName>
        <fullName evidence="7">Site-specific recombinase, phage integrase family</fullName>
    </submittedName>
</protein>
<evidence type="ECO:0000256" key="3">
    <source>
        <dbReference type="ARBA" id="ARBA00023172"/>
    </source>
</evidence>
<name>C0W4G9_9ACTO</name>